<protein>
    <submittedName>
        <fullName evidence="7">YjgP/YjgQ family protein</fullName>
    </submittedName>
</protein>
<feature type="transmembrane region" description="Helical" evidence="6">
    <location>
        <begin position="305"/>
        <end position="321"/>
    </location>
</feature>
<dbReference type="Proteomes" id="UP000008305">
    <property type="component" value="Chromosome"/>
</dbReference>
<feature type="transmembrane region" description="Helical" evidence="6">
    <location>
        <begin position="277"/>
        <end position="296"/>
    </location>
</feature>
<gene>
    <name evidence="7" type="ordered locus">G5S_0037</name>
</gene>
<dbReference type="AlphaFoldDB" id="A0AA34RC90"/>
<organism evidence="7 8">
    <name type="scientific">Chlamydia pecorum (strain ATCC VR-628 / DSM 29919 / E58)</name>
    <name type="common">Chlamydophila pecorum</name>
    <dbReference type="NCBI Taxonomy" id="331635"/>
    <lineage>
        <taxon>Bacteria</taxon>
        <taxon>Pseudomonadati</taxon>
        <taxon>Chlamydiota</taxon>
        <taxon>Chlamydiia</taxon>
        <taxon>Chlamydiales</taxon>
        <taxon>Chlamydiaceae</taxon>
        <taxon>Chlamydia/Chlamydophila group</taxon>
        <taxon>Chlamydia</taxon>
    </lineage>
</organism>
<feature type="transmembrane region" description="Helical" evidence="6">
    <location>
        <begin position="327"/>
        <end position="347"/>
    </location>
</feature>
<dbReference type="Pfam" id="PF03739">
    <property type="entry name" value="LptF_LptG"/>
    <property type="match status" value="1"/>
</dbReference>
<evidence type="ECO:0000256" key="1">
    <source>
        <dbReference type="ARBA" id="ARBA00004651"/>
    </source>
</evidence>
<keyword evidence="4 6" id="KW-1133">Transmembrane helix</keyword>
<dbReference type="KEGG" id="cpm:G5S_0037"/>
<dbReference type="GO" id="GO:0015920">
    <property type="term" value="P:lipopolysaccharide transport"/>
    <property type="evidence" value="ECO:0007669"/>
    <property type="project" value="TreeGrafter"/>
</dbReference>
<evidence type="ECO:0000313" key="8">
    <source>
        <dbReference type="Proteomes" id="UP000008305"/>
    </source>
</evidence>
<feature type="transmembrane region" description="Helical" evidence="6">
    <location>
        <begin position="97"/>
        <end position="115"/>
    </location>
</feature>
<evidence type="ECO:0000313" key="7">
    <source>
        <dbReference type="EMBL" id="AEB41072.1"/>
    </source>
</evidence>
<name>A0AA34RC90_CHLPE</name>
<dbReference type="InterPro" id="IPR005495">
    <property type="entry name" value="LptG/LptF_permease"/>
</dbReference>
<sequence length="357" mass="40709">MPILWKVLIFRYLKTILFCASSLIFISIISSLQEIVVYIAKDVPYATVFRLAAYQIPYLLPFILPASCFISAYTLFKGLSDNNQITFLRASGASQGIIIFPILTISIAICCANFYTCSELASICRYKSCKEIANMAMSSPPLLLQTLQKREDSRVFIAVDHFAKSKFDNVIVALKRDDTISDVGIIKAIIPDSEADTVQAKDVVYISKLPSSLSTPYTSPAQEYYIETVQELLIPKVTATLFSGKSFMKSRTDYLTWKQLVRQAFYRTYIPETLRRAAIGLLCFTLTYSGIVIGTYKPRFRKTHFLYFTFPILDLVLLIVGKNTKTTFMAFMFFLFPQIISWLVFIYRSYRENRGFA</sequence>
<proteinExistence type="predicted"/>
<feature type="transmembrane region" description="Helical" evidence="6">
    <location>
        <begin position="12"/>
        <end position="32"/>
    </location>
</feature>
<evidence type="ECO:0000256" key="6">
    <source>
        <dbReference type="SAM" id="Phobius"/>
    </source>
</evidence>
<dbReference type="PANTHER" id="PTHR33529">
    <property type="entry name" value="SLR0882 PROTEIN-RELATED"/>
    <property type="match status" value="1"/>
</dbReference>
<dbReference type="RefSeq" id="WP_013712151.1">
    <property type="nucleotide sequence ID" value="NC_015408.1"/>
</dbReference>
<keyword evidence="2" id="KW-1003">Cell membrane</keyword>
<dbReference type="PANTHER" id="PTHR33529:SF2">
    <property type="entry name" value="LIPOPOLYSACCHARIDE EXPORT SYSTEM PERMEASE PROTEIN LPTG"/>
    <property type="match status" value="1"/>
</dbReference>
<evidence type="ECO:0000256" key="4">
    <source>
        <dbReference type="ARBA" id="ARBA00022989"/>
    </source>
</evidence>
<keyword evidence="8" id="KW-1185">Reference proteome</keyword>
<dbReference type="EMBL" id="CP002608">
    <property type="protein sequence ID" value="AEB41072.1"/>
    <property type="molecule type" value="Genomic_DNA"/>
</dbReference>
<dbReference type="GO" id="GO:0043190">
    <property type="term" value="C:ATP-binding cassette (ABC) transporter complex"/>
    <property type="evidence" value="ECO:0007669"/>
    <property type="project" value="TreeGrafter"/>
</dbReference>
<keyword evidence="5 6" id="KW-0472">Membrane</keyword>
<reference evidence="7 8" key="1">
    <citation type="journal article" date="2011" name="J. Bacteriol.">
        <title>Genome sequence of the obligate intracellular animal pathogen Chlamydia pecorum E58.</title>
        <authorList>
            <person name="Mojica S."/>
            <person name="Huot Creasy H."/>
            <person name="Daugherty S."/>
            <person name="Read T.D."/>
            <person name="Kim T."/>
            <person name="Kaltenboeck B."/>
            <person name="Bavoil P."/>
            <person name="Myers G.S."/>
        </authorList>
    </citation>
    <scope>NUCLEOTIDE SEQUENCE [LARGE SCALE GENOMIC DNA]</scope>
    <source>
        <strain evidence="7 8">E58</strain>
    </source>
</reference>
<evidence type="ECO:0000256" key="5">
    <source>
        <dbReference type="ARBA" id="ARBA00023136"/>
    </source>
</evidence>
<feature type="transmembrane region" description="Helical" evidence="6">
    <location>
        <begin position="52"/>
        <end position="76"/>
    </location>
</feature>
<accession>A0AA34RC90</accession>
<evidence type="ECO:0000256" key="2">
    <source>
        <dbReference type="ARBA" id="ARBA00022475"/>
    </source>
</evidence>
<keyword evidence="3 6" id="KW-0812">Transmembrane</keyword>
<evidence type="ECO:0000256" key="3">
    <source>
        <dbReference type="ARBA" id="ARBA00022692"/>
    </source>
</evidence>
<comment type="subcellular location">
    <subcellularLocation>
        <location evidence="1">Cell membrane</location>
        <topology evidence="1">Multi-pass membrane protein</topology>
    </subcellularLocation>
</comment>